<dbReference type="PROSITE" id="PS01129">
    <property type="entry name" value="PSI_RLU"/>
    <property type="match status" value="1"/>
</dbReference>
<dbReference type="InterPro" id="IPR006145">
    <property type="entry name" value="PsdUridine_synth_RsuA/RluA"/>
</dbReference>
<dbReference type="GO" id="GO:0009982">
    <property type="term" value="F:pseudouridine synthase activity"/>
    <property type="evidence" value="ECO:0007669"/>
    <property type="project" value="InterPro"/>
</dbReference>
<dbReference type="InterPro" id="IPR020103">
    <property type="entry name" value="PsdUridine_synth_cat_dom_sf"/>
</dbReference>
<protein>
    <recommendedName>
        <fullName evidence="2">Pseudouridine synthase RsuA/RluA-like domain-containing protein</fullName>
    </recommendedName>
</protein>
<dbReference type="RefSeq" id="WP_094457125.1">
    <property type="nucleotide sequence ID" value="NZ_NOXU01000030.1"/>
</dbReference>
<dbReference type="PANTHER" id="PTHR21600:SF81">
    <property type="entry name" value="21S RRNA PSEUDOURIDINE(2819) SYNTHASE"/>
    <property type="match status" value="1"/>
</dbReference>
<dbReference type="PANTHER" id="PTHR21600">
    <property type="entry name" value="MITOCHONDRIAL RNA PSEUDOURIDINE SYNTHASE"/>
    <property type="match status" value="1"/>
</dbReference>
<keyword evidence="1" id="KW-0413">Isomerase</keyword>
<proteinExistence type="predicted"/>
<evidence type="ECO:0000256" key="1">
    <source>
        <dbReference type="ARBA" id="ARBA00023235"/>
    </source>
</evidence>
<dbReference type="Gene3D" id="3.30.2350.10">
    <property type="entry name" value="Pseudouridine synthase"/>
    <property type="match status" value="1"/>
</dbReference>
<keyword evidence="4" id="KW-1185">Reference proteome</keyword>
<evidence type="ECO:0000313" key="4">
    <source>
        <dbReference type="Proteomes" id="UP000216998"/>
    </source>
</evidence>
<comment type="caution">
    <text evidence="3">The sequence shown here is derived from an EMBL/GenBank/DDBJ whole genome shotgun (WGS) entry which is preliminary data.</text>
</comment>
<dbReference type="InterPro" id="IPR050188">
    <property type="entry name" value="RluA_PseudoU_synthase"/>
</dbReference>
<dbReference type="Proteomes" id="UP000216998">
    <property type="component" value="Unassembled WGS sequence"/>
</dbReference>
<dbReference type="AlphaFoldDB" id="A0A255YWU9"/>
<dbReference type="OrthoDB" id="9807829at2"/>
<gene>
    <name evidence="3" type="ORF">CHU95_15100</name>
</gene>
<accession>A0A255YWU9</accession>
<dbReference type="Pfam" id="PF00849">
    <property type="entry name" value="PseudoU_synth_2"/>
    <property type="match status" value="1"/>
</dbReference>
<evidence type="ECO:0000313" key="3">
    <source>
        <dbReference type="EMBL" id="OYQ33682.1"/>
    </source>
</evidence>
<dbReference type="InterPro" id="IPR006224">
    <property type="entry name" value="PsdUridine_synth_RluA-like_CS"/>
</dbReference>
<sequence length="233" mass="25525">MSYDTEQMQRRVLYQDDRVIILDKPYGLPVHFGTRTKDHLELYLPLIQGDRPEPPRLAHRLDKDTAGCLVLARDAEAAARLGAMFLEGRVHKTYWAVVQSGPRTDGGVIDLPLGKVWVPGGSKVVVDVTAKPALTRWKTLGWADDRALLELSPRTGRMHQLRAHCAYMAMPILGDPIYGADRPAPVPLHLLARSIRFPNLDGSGTEITATAPLPPHMTATLLAMGLAEAGDSA</sequence>
<dbReference type="GO" id="GO:0003723">
    <property type="term" value="F:RNA binding"/>
    <property type="evidence" value="ECO:0007669"/>
    <property type="project" value="InterPro"/>
</dbReference>
<reference evidence="3 4" key="1">
    <citation type="submission" date="2017-07" db="EMBL/GenBank/DDBJ databases">
        <title>Niveispirillum cyanobacteriorum sp. nov., isolated from cyanobacterial aggregates in a eutrophic lake.</title>
        <authorList>
            <person name="Cai H."/>
        </authorList>
    </citation>
    <scope>NUCLEOTIDE SEQUENCE [LARGE SCALE GENOMIC DNA]</scope>
    <source>
        <strain evidence="4">TH1-14</strain>
    </source>
</reference>
<dbReference type="SUPFAM" id="SSF55120">
    <property type="entry name" value="Pseudouridine synthase"/>
    <property type="match status" value="1"/>
</dbReference>
<dbReference type="GO" id="GO:0140098">
    <property type="term" value="F:catalytic activity, acting on RNA"/>
    <property type="evidence" value="ECO:0007669"/>
    <property type="project" value="UniProtKB-ARBA"/>
</dbReference>
<dbReference type="EMBL" id="NOXU01000030">
    <property type="protein sequence ID" value="OYQ33682.1"/>
    <property type="molecule type" value="Genomic_DNA"/>
</dbReference>
<dbReference type="CDD" id="cd02869">
    <property type="entry name" value="PseudoU_synth_RluA_like"/>
    <property type="match status" value="1"/>
</dbReference>
<organism evidence="3 4">
    <name type="scientific">Niveispirillum lacus</name>
    <dbReference type="NCBI Taxonomy" id="1981099"/>
    <lineage>
        <taxon>Bacteria</taxon>
        <taxon>Pseudomonadati</taxon>
        <taxon>Pseudomonadota</taxon>
        <taxon>Alphaproteobacteria</taxon>
        <taxon>Rhodospirillales</taxon>
        <taxon>Azospirillaceae</taxon>
        <taxon>Niveispirillum</taxon>
    </lineage>
</organism>
<evidence type="ECO:0000259" key="2">
    <source>
        <dbReference type="Pfam" id="PF00849"/>
    </source>
</evidence>
<name>A0A255YWU9_9PROT</name>
<dbReference type="GO" id="GO:0000455">
    <property type="term" value="P:enzyme-directed rRNA pseudouridine synthesis"/>
    <property type="evidence" value="ECO:0007669"/>
    <property type="project" value="TreeGrafter"/>
</dbReference>
<feature type="domain" description="Pseudouridine synthase RsuA/RluA-like" evidence="2">
    <location>
        <begin position="19"/>
        <end position="166"/>
    </location>
</feature>